<keyword evidence="4" id="KW-1185">Reference proteome</keyword>
<protein>
    <submittedName>
        <fullName evidence="3">VanZ family protein</fullName>
    </submittedName>
</protein>
<name>A0ABU7YV09_9GAMM</name>
<dbReference type="NCBIfam" id="NF037970">
    <property type="entry name" value="vanZ_1"/>
    <property type="match status" value="1"/>
</dbReference>
<keyword evidence="1" id="KW-1133">Transmembrane helix</keyword>
<sequence length="154" mass="16467">MYASLAALVLLILVIVVSLWVGRHSSPVARAVLVGSALAISALLFLPTWVLRRIAGRERVESLQAAAQTMSLTLPDIVHFVAFAALAALLWTLRPDLRGWRGVAVLMVLAVAAELTQVLTSRREPRLGDVAINLVGAAVGVLLARMFVRPARSG</sequence>
<reference evidence="3 4" key="1">
    <citation type="journal article" date="2016" name="Int. J. Syst. Evol. Microbiol.">
        <title>Lysobacter erysipheiresistens sp. nov., an antagonist of powdery mildew, isolated from tobacco-cultivated soil.</title>
        <authorList>
            <person name="Xie B."/>
            <person name="Li T."/>
            <person name="Lin X."/>
            <person name="Wang C.J."/>
            <person name="Chen Y.J."/>
            <person name="Liu W.J."/>
            <person name="Zhao Z.W."/>
        </authorList>
    </citation>
    <scope>NUCLEOTIDE SEQUENCE [LARGE SCALE GENOMIC DNA]</scope>
    <source>
        <strain evidence="3 4">RS-LYSO-3</strain>
    </source>
</reference>
<feature type="transmembrane region" description="Helical" evidence="1">
    <location>
        <begin position="130"/>
        <end position="148"/>
    </location>
</feature>
<accession>A0ABU7YV09</accession>
<feature type="transmembrane region" description="Helical" evidence="1">
    <location>
        <begin position="28"/>
        <end position="51"/>
    </location>
</feature>
<comment type="caution">
    <text evidence="3">The sequence shown here is derived from an EMBL/GenBank/DDBJ whole genome shotgun (WGS) entry which is preliminary data.</text>
</comment>
<evidence type="ECO:0000313" key="4">
    <source>
        <dbReference type="Proteomes" id="UP001355056"/>
    </source>
</evidence>
<gene>
    <name evidence="3" type="ORF">SNE34_01845</name>
</gene>
<dbReference type="Pfam" id="PF04892">
    <property type="entry name" value="VanZ"/>
    <property type="match status" value="1"/>
</dbReference>
<feature type="transmembrane region" description="Helical" evidence="1">
    <location>
        <begin position="99"/>
        <end position="118"/>
    </location>
</feature>
<dbReference type="InterPro" id="IPR006976">
    <property type="entry name" value="VanZ-like"/>
</dbReference>
<evidence type="ECO:0000256" key="1">
    <source>
        <dbReference type="SAM" id="Phobius"/>
    </source>
</evidence>
<feature type="transmembrane region" description="Helical" evidence="1">
    <location>
        <begin position="72"/>
        <end position="93"/>
    </location>
</feature>
<organism evidence="3 4">
    <name type="scientific">Novilysobacter erysipheiresistens</name>
    <dbReference type="NCBI Taxonomy" id="1749332"/>
    <lineage>
        <taxon>Bacteria</taxon>
        <taxon>Pseudomonadati</taxon>
        <taxon>Pseudomonadota</taxon>
        <taxon>Gammaproteobacteria</taxon>
        <taxon>Lysobacterales</taxon>
        <taxon>Lysobacteraceae</taxon>
        <taxon>Novilysobacter</taxon>
    </lineage>
</organism>
<dbReference type="Proteomes" id="UP001355056">
    <property type="component" value="Unassembled WGS sequence"/>
</dbReference>
<feature type="domain" description="VanZ-like" evidence="2">
    <location>
        <begin position="12"/>
        <end position="147"/>
    </location>
</feature>
<evidence type="ECO:0000259" key="2">
    <source>
        <dbReference type="Pfam" id="PF04892"/>
    </source>
</evidence>
<keyword evidence="1" id="KW-0812">Transmembrane</keyword>
<keyword evidence="1" id="KW-0472">Membrane</keyword>
<dbReference type="RefSeq" id="WP_332614163.1">
    <property type="nucleotide sequence ID" value="NZ_JAXGFP010000001.1"/>
</dbReference>
<proteinExistence type="predicted"/>
<dbReference type="EMBL" id="JAXGFP010000001">
    <property type="protein sequence ID" value="MEG3182757.1"/>
    <property type="molecule type" value="Genomic_DNA"/>
</dbReference>
<evidence type="ECO:0000313" key="3">
    <source>
        <dbReference type="EMBL" id="MEG3182757.1"/>
    </source>
</evidence>